<dbReference type="CDD" id="cd02966">
    <property type="entry name" value="TlpA_like_family"/>
    <property type="match status" value="1"/>
</dbReference>
<dbReference type="Pfam" id="PF08534">
    <property type="entry name" value="Redoxin"/>
    <property type="match status" value="1"/>
</dbReference>
<dbReference type="PANTHER" id="PTHR42852:SF13">
    <property type="entry name" value="PROTEIN DIPZ"/>
    <property type="match status" value="1"/>
</dbReference>
<evidence type="ECO:0000256" key="3">
    <source>
        <dbReference type="ARBA" id="ARBA00023284"/>
    </source>
</evidence>
<dbReference type="GO" id="GO:0030313">
    <property type="term" value="C:cell envelope"/>
    <property type="evidence" value="ECO:0007669"/>
    <property type="project" value="UniProtKB-SubCell"/>
</dbReference>
<dbReference type="Gene3D" id="3.40.30.10">
    <property type="entry name" value="Glutaredoxin"/>
    <property type="match status" value="1"/>
</dbReference>
<dbReference type="InterPro" id="IPR013766">
    <property type="entry name" value="Thioredoxin_domain"/>
</dbReference>
<keyword evidence="3" id="KW-0676">Redox-active center</keyword>
<dbReference type="AlphaFoldDB" id="A0A0G3BEJ5"/>
<dbReference type="PROSITE" id="PS51352">
    <property type="entry name" value="THIOREDOXIN_2"/>
    <property type="match status" value="1"/>
</dbReference>
<dbReference type="GO" id="GO:0015036">
    <property type="term" value="F:disulfide oxidoreductase activity"/>
    <property type="evidence" value="ECO:0007669"/>
    <property type="project" value="UniProtKB-ARBA"/>
</dbReference>
<dbReference type="PANTHER" id="PTHR42852">
    <property type="entry name" value="THIOL:DISULFIDE INTERCHANGE PROTEIN DSBE"/>
    <property type="match status" value="1"/>
</dbReference>
<proteinExistence type="predicted"/>
<comment type="subcellular location">
    <subcellularLocation>
        <location evidence="1">Cell envelope</location>
    </subcellularLocation>
</comment>
<name>A0A0G3BEJ5_9BURK</name>
<evidence type="ECO:0000313" key="5">
    <source>
        <dbReference type="EMBL" id="AKJ27752.1"/>
    </source>
</evidence>
<dbReference type="PROSITE" id="PS00194">
    <property type="entry name" value="THIOREDOXIN_1"/>
    <property type="match status" value="1"/>
</dbReference>
<keyword evidence="2" id="KW-0201">Cytochrome c-type biogenesis</keyword>
<reference evidence="5 6" key="1">
    <citation type="submission" date="2015-05" db="EMBL/GenBank/DDBJ databases">
        <authorList>
            <person name="Tang B."/>
            <person name="Yu Y."/>
        </authorList>
    </citation>
    <scope>NUCLEOTIDE SEQUENCE [LARGE SCALE GENOMIC DNA]</scope>
    <source>
        <strain evidence="5 6">DSM 7029</strain>
    </source>
</reference>
<dbReference type="GO" id="GO:0017004">
    <property type="term" value="P:cytochrome complex assembly"/>
    <property type="evidence" value="ECO:0007669"/>
    <property type="project" value="UniProtKB-KW"/>
</dbReference>
<accession>A0A0G3BEJ5</accession>
<keyword evidence="6" id="KW-1185">Reference proteome</keyword>
<evidence type="ECO:0000256" key="2">
    <source>
        <dbReference type="ARBA" id="ARBA00022748"/>
    </source>
</evidence>
<evidence type="ECO:0000256" key="1">
    <source>
        <dbReference type="ARBA" id="ARBA00004196"/>
    </source>
</evidence>
<dbReference type="EMBL" id="CP011371">
    <property type="protein sequence ID" value="AKJ27752.1"/>
    <property type="molecule type" value="Genomic_DNA"/>
</dbReference>
<dbReference type="InterPro" id="IPR050553">
    <property type="entry name" value="Thioredoxin_ResA/DsbE_sf"/>
</dbReference>
<dbReference type="SUPFAM" id="SSF52833">
    <property type="entry name" value="Thioredoxin-like"/>
    <property type="match status" value="1"/>
</dbReference>
<dbReference type="InterPro" id="IPR036249">
    <property type="entry name" value="Thioredoxin-like_sf"/>
</dbReference>
<evidence type="ECO:0000259" key="4">
    <source>
        <dbReference type="PROSITE" id="PS51352"/>
    </source>
</evidence>
<dbReference type="InterPro" id="IPR017937">
    <property type="entry name" value="Thioredoxin_CS"/>
</dbReference>
<dbReference type="STRING" id="413882.AAW51_1061"/>
<dbReference type="InterPro" id="IPR013740">
    <property type="entry name" value="Redoxin"/>
</dbReference>
<dbReference type="OrthoDB" id="9811352at2"/>
<dbReference type="Proteomes" id="UP000035352">
    <property type="component" value="Chromosome"/>
</dbReference>
<evidence type="ECO:0000313" key="6">
    <source>
        <dbReference type="Proteomes" id="UP000035352"/>
    </source>
</evidence>
<dbReference type="RefSeq" id="WP_047193762.1">
    <property type="nucleotide sequence ID" value="NZ_CP011371.1"/>
</dbReference>
<organism evidence="5 6">
    <name type="scientific">Caldimonas brevitalea</name>
    <dbReference type="NCBI Taxonomy" id="413882"/>
    <lineage>
        <taxon>Bacteria</taxon>
        <taxon>Pseudomonadati</taxon>
        <taxon>Pseudomonadota</taxon>
        <taxon>Betaproteobacteria</taxon>
        <taxon>Burkholderiales</taxon>
        <taxon>Sphaerotilaceae</taxon>
        <taxon>Caldimonas</taxon>
    </lineage>
</organism>
<protein>
    <submittedName>
        <fullName evidence="5">Redoxin</fullName>
    </submittedName>
</protein>
<feature type="domain" description="Thioredoxin" evidence="4">
    <location>
        <begin position="30"/>
        <end position="170"/>
    </location>
</feature>
<dbReference type="KEGG" id="pbh:AAW51_1061"/>
<sequence>MKRRALLVSAGAAAAAAGAGLAWWQLAGRAQPHDGLWDARFETPEGEFLSLADYRGGPLLLNFWATWCAPCVREMPQVDRFFREFRARGWQVVGMAVDNAPQVREFLARRVQVSFPVAIAGYAGVTWSRSLGNAQGGLPFTVAFGVDGDVAHRKLGETHYDELAGWARGS</sequence>
<gene>
    <name evidence="5" type="ORF">AAW51_1061</name>
</gene>